<gene>
    <name evidence="1" type="ORF">CK203_103952</name>
</gene>
<dbReference type="AlphaFoldDB" id="A0A438FK13"/>
<accession>A0A438FK13</accession>
<reference evidence="1 2" key="1">
    <citation type="journal article" date="2018" name="PLoS Genet.">
        <title>Population sequencing reveals clonal diversity and ancestral inbreeding in the grapevine cultivar Chardonnay.</title>
        <authorList>
            <person name="Roach M.J."/>
            <person name="Johnson D.L."/>
            <person name="Bohlmann J."/>
            <person name="van Vuuren H.J."/>
            <person name="Jones S.J."/>
            <person name="Pretorius I.S."/>
            <person name="Schmidt S.A."/>
            <person name="Borneman A.R."/>
        </authorList>
    </citation>
    <scope>NUCLEOTIDE SEQUENCE [LARGE SCALE GENOMIC DNA]</scope>
    <source>
        <strain evidence="2">cv. Chardonnay</strain>
        <tissue evidence="1">Leaf</tissue>
    </source>
</reference>
<protein>
    <submittedName>
        <fullName evidence="1">Uncharacterized protein</fullName>
    </submittedName>
</protein>
<proteinExistence type="predicted"/>
<organism evidence="1 2">
    <name type="scientific">Vitis vinifera</name>
    <name type="common">Grape</name>
    <dbReference type="NCBI Taxonomy" id="29760"/>
    <lineage>
        <taxon>Eukaryota</taxon>
        <taxon>Viridiplantae</taxon>
        <taxon>Streptophyta</taxon>
        <taxon>Embryophyta</taxon>
        <taxon>Tracheophyta</taxon>
        <taxon>Spermatophyta</taxon>
        <taxon>Magnoliopsida</taxon>
        <taxon>eudicotyledons</taxon>
        <taxon>Gunneridae</taxon>
        <taxon>Pentapetalae</taxon>
        <taxon>rosids</taxon>
        <taxon>Vitales</taxon>
        <taxon>Vitaceae</taxon>
        <taxon>Viteae</taxon>
        <taxon>Vitis</taxon>
    </lineage>
</organism>
<dbReference type="EMBL" id="QGNW01000875">
    <property type="protein sequence ID" value="RVW59850.1"/>
    <property type="molecule type" value="Genomic_DNA"/>
</dbReference>
<sequence>MIGIGCILDVAPPGPCSAFDVFGISMLEFDDDGFVASDVTHDVSIVEEASDSVDPPLSFDIMFGFVTRFDDVSYGNNDMSIFEYLPVPQHFPLSAPPVPTTHICDVDDVEDIDGSLSG</sequence>
<comment type="caution">
    <text evidence="1">The sequence shown here is derived from an EMBL/GenBank/DDBJ whole genome shotgun (WGS) entry which is preliminary data.</text>
</comment>
<dbReference type="Proteomes" id="UP000288805">
    <property type="component" value="Unassembled WGS sequence"/>
</dbReference>
<evidence type="ECO:0000313" key="2">
    <source>
        <dbReference type="Proteomes" id="UP000288805"/>
    </source>
</evidence>
<evidence type="ECO:0000313" key="1">
    <source>
        <dbReference type="EMBL" id="RVW59850.1"/>
    </source>
</evidence>
<name>A0A438FK13_VITVI</name>